<reference evidence="1" key="1">
    <citation type="journal article" date="2021" name="Proc. Natl. Acad. Sci. U.S.A.">
        <title>A Catalog of Tens of Thousands of Viruses from Human Metagenomes Reveals Hidden Associations with Chronic Diseases.</title>
        <authorList>
            <person name="Tisza M.J."/>
            <person name="Buck C.B."/>
        </authorList>
    </citation>
    <scope>NUCLEOTIDE SEQUENCE</scope>
    <source>
        <strain evidence="1">CtXmm2</strain>
    </source>
</reference>
<evidence type="ECO:0000313" key="1">
    <source>
        <dbReference type="EMBL" id="DAE18724.1"/>
    </source>
</evidence>
<accession>A0A8S5QJL5</accession>
<sequence>MSFSHYFRHALKCVPPIVIKNNRWLAPLVQRTLIRQK</sequence>
<proteinExistence type="predicted"/>
<dbReference type="EMBL" id="BK015661">
    <property type="protein sequence ID" value="DAE18724.1"/>
    <property type="molecule type" value="Genomic_DNA"/>
</dbReference>
<organism evidence="1">
    <name type="scientific">Siphoviridae sp. ctXmm2</name>
    <dbReference type="NCBI Taxonomy" id="2825546"/>
    <lineage>
        <taxon>Viruses</taxon>
        <taxon>Duplodnaviria</taxon>
        <taxon>Heunggongvirae</taxon>
        <taxon>Uroviricota</taxon>
        <taxon>Caudoviricetes</taxon>
    </lineage>
</organism>
<name>A0A8S5QJL5_9CAUD</name>
<protein>
    <submittedName>
        <fullName evidence="1">Uncharacterized protein</fullName>
    </submittedName>
</protein>